<evidence type="ECO:0000259" key="9">
    <source>
        <dbReference type="PROSITE" id="PS51075"/>
    </source>
</evidence>
<dbReference type="PROSITE" id="PS51076">
    <property type="entry name" value="MH2"/>
    <property type="match status" value="1"/>
</dbReference>
<dbReference type="PANTHER" id="PTHR13703">
    <property type="entry name" value="SMAD"/>
    <property type="match status" value="1"/>
</dbReference>
<proteinExistence type="inferred from homology"/>
<dbReference type="SMART" id="SM00524">
    <property type="entry name" value="DWB"/>
    <property type="match status" value="1"/>
</dbReference>
<evidence type="ECO:0000256" key="2">
    <source>
        <dbReference type="ARBA" id="ARBA00022723"/>
    </source>
</evidence>
<dbReference type="InterPro" id="IPR036578">
    <property type="entry name" value="SMAD_MH1_sf"/>
</dbReference>
<dbReference type="Proteomes" id="UP000265100">
    <property type="component" value="Chromosome 7"/>
</dbReference>
<sequence>MFRTKRSGLVRRLWRSRLIPDKEGEDGIGKSGEGCRDDLFSYNPEKIPKTEFRPMTPSGSLVLDIGGVCPVESSDLRVTSDQDGGAACAQEQGSPRSLQDSECRTVTCCLFKDQDHSELRGAETAQGTRGPGSCHFGLRNLGPGESDSPEAQEVMPRTVLEQELKSATYALLKRLKEKALDTLLEAVESRGGMPSDCVMVSRTELRFGGHVASPQLLVCKLYRWSDLQHSAQLKPLCECRSFGAPDSPTVCCNPYHYSRLCGPESPPPPYSRLSPNEEHKPLDASMSPDAPKQSHWCNVAYWEHRTRVGRLYTVYEHSVSIFYDLPQGTGFCLGQLNLEHRSSTVQRTRGKIGYGILLSKEPDGVWAYNRSEHPIFVNSPTLDVPNSRTLVVRKVMPGYSIKVFDYERSFLLRHTTEADLLDGPYDPNSVRISFAKGWGPCYSRQFITSCPCWLEILLNNHR</sequence>
<dbReference type="GO" id="GO:0140416">
    <property type="term" value="F:transcription regulator inhibitor activity"/>
    <property type="evidence" value="ECO:0007669"/>
    <property type="project" value="TreeGrafter"/>
</dbReference>
<evidence type="ECO:0000256" key="7">
    <source>
        <dbReference type="RuleBase" id="RU361195"/>
    </source>
</evidence>
<dbReference type="PANTHER" id="PTHR13703:SF28">
    <property type="entry name" value="MOTHERS AGAINST DECAPENTAPLEGIC HOMOLOG 6"/>
    <property type="match status" value="1"/>
</dbReference>
<keyword evidence="12" id="KW-1185">Reference proteome</keyword>
<keyword evidence="4 7" id="KW-0805">Transcription regulation</keyword>
<keyword evidence="7" id="KW-0963">Cytoplasm</keyword>
<evidence type="ECO:0000256" key="3">
    <source>
        <dbReference type="ARBA" id="ARBA00022833"/>
    </source>
</evidence>
<comment type="similarity">
    <text evidence="1 7">Belongs to the dwarfin/SMAD family.</text>
</comment>
<comment type="subcellular location">
    <subcellularLocation>
        <location evidence="7">Cytoplasm</location>
    </subcellularLocation>
    <subcellularLocation>
        <location evidence="7">Nucleus</location>
    </subcellularLocation>
</comment>
<evidence type="ECO:0000256" key="5">
    <source>
        <dbReference type="ARBA" id="ARBA00023163"/>
    </source>
</evidence>
<dbReference type="SUPFAM" id="SSF56366">
    <property type="entry name" value="SMAD MH1 domain"/>
    <property type="match status" value="1"/>
</dbReference>
<dbReference type="GO" id="GO:0071144">
    <property type="term" value="C:heteromeric SMAD protein complex"/>
    <property type="evidence" value="ECO:0007669"/>
    <property type="project" value="TreeGrafter"/>
</dbReference>
<dbReference type="GO" id="GO:0006357">
    <property type="term" value="P:regulation of transcription by RNA polymerase II"/>
    <property type="evidence" value="ECO:0007669"/>
    <property type="project" value="TreeGrafter"/>
</dbReference>
<evidence type="ECO:0000256" key="1">
    <source>
        <dbReference type="ARBA" id="ARBA00005545"/>
    </source>
</evidence>
<reference evidence="11 12" key="1">
    <citation type="submission" date="2018-05" db="EMBL/GenBank/DDBJ databases">
        <authorList>
            <person name="Datahose"/>
        </authorList>
    </citation>
    <scope>NUCLEOTIDE SEQUENCE</scope>
</reference>
<evidence type="ECO:0000256" key="6">
    <source>
        <dbReference type="ARBA" id="ARBA00023242"/>
    </source>
</evidence>
<reference evidence="12" key="2">
    <citation type="submission" date="2023-03" db="EMBL/GenBank/DDBJ databases">
        <authorList>
            <consortium name="Wellcome Sanger Institute Data Sharing"/>
        </authorList>
    </citation>
    <scope>NUCLEOTIDE SEQUENCE [LARGE SCALE GENOMIC DNA]</scope>
</reference>
<feature type="domain" description="MH1" evidence="9">
    <location>
        <begin position="136"/>
        <end position="266"/>
    </location>
</feature>
<dbReference type="GO" id="GO:0009653">
    <property type="term" value="P:anatomical structure morphogenesis"/>
    <property type="evidence" value="ECO:0007669"/>
    <property type="project" value="TreeGrafter"/>
</dbReference>
<dbReference type="InterPro" id="IPR003619">
    <property type="entry name" value="MAD_homology1_Dwarfin-type"/>
</dbReference>
<keyword evidence="6 7" id="KW-0539">Nucleus</keyword>
<feature type="region of interest" description="Disordered" evidence="8">
    <location>
        <begin position="266"/>
        <end position="289"/>
    </location>
</feature>
<dbReference type="GO" id="GO:0070411">
    <property type="term" value="F:I-SMAD binding"/>
    <property type="evidence" value="ECO:0007669"/>
    <property type="project" value="TreeGrafter"/>
</dbReference>
<organism evidence="11 12">
    <name type="scientific">Astatotilapia calliptera</name>
    <name type="common">Eastern happy</name>
    <name type="synonym">Chromis callipterus</name>
    <dbReference type="NCBI Taxonomy" id="8154"/>
    <lineage>
        <taxon>Eukaryota</taxon>
        <taxon>Metazoa</taxon>
        <taxon>Chordata</taxon>
        <taxon>Craniata</taxon>
        <taxon>Vertebrata</taxon>
        <taxon>Euteleostomi</taxon>
        <taxon>Actinopterygii</taxon>
        <taxon>Neopterygii</taxon>
        <taxon>Teleostei</taxon>
        <taxon>Neoteleostei</taxon>
        <taxon>Acanthomorphata</taxon>
        <taxon>Ovalentaria</taxon>
        <taxon>Cichlomorphae</taxon>
        <taxon>Cichliformes</taxon>
        <taxon>Cichlidae</taxon>
        <taxon>African cichlids</taxon>
        <taxon>Pseudocrenilabrinae</taxon>
        <taxon>Haplochromini</taxon>
        <taxon>Astatotilapia</taxon>
    </lineage>
</organism>
<dbReference type="CDD" id="cd10493">
    <property type="entry name" value="MH1_SMAD_6"/>
    <property type="match status" value="1"/>
</dbReference>
<dbReference type="GO" id="GO:0046872">
    <property type="term" value="F:metal ion binding"/>
    <property type="evidence" value="ECO:0007669"/>
    <property type="project" value="UniProtKB-KW"/>
</dbReference>
<evidence type="ECO:0000313" key="12">
    <source>
        <dbReference type="Proteomes" id="UP000265100"/>
    </source>
</evidence>
<accession>A0AAX7VHI0</accession>
<dbReference type="SUPFAM" id="SSF49879">
    <property type="entry name" value="SMAD/FHA domain"/>
    <property type="match status" value="1"/>
</dbReference>
<dbReference type="InterPro" id="IPR001132">
    <property type="entry name" value="SMAD_dom_Dwarfin-type"/>
</dbReference>
<dbReference type="SMART" id="SM00523">
    <property type="entry name" value="DWA"/>
    <property type="match status" value="1"/>
</dbReference>
<reference evidence="11" key="3">
    <citation type="submission" date="2025-08" db="UniProtKB">
        <authorList>
            <consortium name="Ensembl"/>
        </authorList>
    </citation>
    <scope>IDENTIFICATION</scope>
</reference>
<evidence type="ECO:0000259" key="10">
    <source>
        <dbReference type="PROSITE" id="PS51076"/>
    </source>
</evidence>
<dbReference type="GO" id="GO:0060395">
    <property type="term" value="P:SMAD protein signal transduction"/>
    <property type="evidence" value="ECO:0007669"/>
    <property type="project" value="TreeGrafter"/>
</dbReference>
<dbReference type="InterPro" id="IPR013019">
    <property type="entry name" value="MAD_homology_MH1"/>
</dbReference>
<reference evidence="11" key="4">
    <citation type="submission" date="2025-09" db="UniProtKB">
        <authorList>
            <consortium name="Ensembl"/>
        </authorList>
    </citation>
    <scope>IDENTIFICATION</scope>
</reference>
<dbReference type="CDD" id="cd10499">
    <property type="entry name" value="MH2_SMAD_6"/>
    <property type="match status" value="1"/>
</dbReference>
<keyword evidence="2" id="KW-0479">Metal-binding</keyword>
<evidence type="ECO:0000256" key="8">
    <source>
        <dbReference type="SAM" id="MobiDB-lite"/>
    </source>
</evidence>
<evidence type="ECO:0000313" key="11">
    <source>
        <dbReference type="Ensembl" id="ENSACLP00000081170.1"/>
    </source>
</evidence>
<dbReference type="Ensembl" id="ENSACLT00000058397.1">
    <property type="protein sequence ID" value="ENSACLP00000081170.1"/>
    <property type="gene ID" value="ENSACLG00000015060.2"/>
</dbReference>
<dbReference type="GO" id="GO:0005737">
    <property type="term" value="C:cytoplasm"/>
    <property type="evidence" value="ECO:0007669"/>
    <property type="project" value="UniProtKB-SubCell"/>
</dbReference>
<dbReference type="Pfam" id="PF03165">
    <property type="entry name" value="MH1"/>
    <property type="match status" value="1"/>
</dbReference>
<dbReference type="FunFam" id="3.90.520.10:FF:000003">
    <property type="entry name" value="Mothers against decapentaplegic homolog"/>
    <property type="match status" value="1"/>
</dbReference>
<dbReference type="PROSITE" id="PS51075">
    <property type="entry name" value="MH1"/>
    <property type="match status" value="1"/>
</dbReference>
<keyword evidence="3" id="KW-0862">Zinc</keyword>
<dbReference type="Gene3D" id="3.90.520.10">
    <property type="entry name" value="SMAD MH1 domain"/>
    <property type="match status" value="1"/>
</dbReference>
<dbReference type="GO" id="GO:0030154">
    <property type="term" value="P:cell differentiation"/>
    <property type="evidence" value="ECO:0007669"/>
    <property type="project" value="TreeGrafter"/>
</dbReference>
<dbReference type="Gene3D" id="2.60.200.10">
    <property type="match status" value="1"/>
</dbReference>
<name>A0AAX7VHI0_ASTCA</name>
<dbReference type="FunFam" id="2.60.200.10:FF:000004">
    <property type="entry name" value="Mothers against decapentaplegic homolog"/>
    <property type="match status" value="1"/>
</dbReference>
<keyword evidence="5 7" id="KW-0804">Transcription</keyword>
<protein>
    <recommendedName>
        <fullName evidence="7">Mothers against decapentaplegic homolog</fullName>
        <shortName evidence="7">MAD homolog</shortName>
        <shortName evidence="7">Mothers against DPP homolog</shortName>
    </recommendedName>
    <alternativeName>
        <fullName evidence="7">SMAD family member</fullName>
    </alternativeName>
</protein>
<dbReference type="AlphaFoldDB" id="A0AAX7VHI0"/>
<feature type="domain" description="MH2" evidence="10">
    <location>
        <begin position="296"/>
        <end position="462"/>
    </location>
</feature>
<evidence type="ECO:0000256" key="4">
    <source>
        <dbReference type="ARBA" id="ARBA00023015"/>
    </source>
</evidence>
<dbReference type="InterPro" id="IPR013790">
    <property type="entry name" value="Dwarfin"/>
</dbReference>
<dbReference type="GeneTree" id="ENSGT00940000158146"/>
<dbReference type="InterPro" id="IPR017855">
    <property type="entry name" value="SMAD-like_dom_sf"/>
</dbReference>
<dbReference type="Pfam" id="PF03166">
    <property type="entry name" value="MH2"/>
    <property type="match status" value="1"/>
</dbReference>
<dbReference type="InterPro" id="IPR008984">
    <property type="entry name" value="SMAD_FHA_dom_sf"/>
</dbReference>